<proteinExistence type="predicted"/>
<gene>
    <name evidence="1" type="ORF">TM51_01348</name>
</gene>
<evidence type="ECO:0000313" key="2">
    <source>
        <dbReference type="Proteomes" id="UP000014184"/>
    </source>
</evidence>
<sequence length="351" mass="37156">MMDKTELRRIKRHLMSWSTGQFEVGPANQDSCSTIVVADPAHLADLLDTDLVGDNTVVLAPEGHGADPSRVVGFAGTLDEPNAEMSIGYDFFLQTQDYATSPFMSVLGPTLVRVTGPDDLELFLADADRAREEGVFPDIAVVPAVRIADLPGLGAGPGVDGPQLRLYVNAEGEISTSIGGCSLGRVGDTLASLRANWDRRNAASTAPCAVCLGAVLPEADRTRELLARPWLGRYLAAVDGLRMLATREIVGLRVSGFGQRLNPALDHHPDSADAATPLLFWNDESGYVYEPASGRTFQVNLAAATAVEALLVTGSAEQASEYASPRSLAAVDRFFTESGVTLTGIGSEVAV</sequence>
<comment type="caution">
    <text evidence="1">The sequence shown here is derived from an EMBL/GenBank/DDBJ whole genome shotgun (WGS) entry which is preliminary data.</text>
</comment>
<evidence type="ECO:0000313" key="1">
    <source>
        <dbReference type="EMBL" id="EOR72688.1"/>
    </source>
</evidence>
<dbReference type="EMBL" id="AOSG01000004">
    <property type="protein sequence ID" value="EOR72688.1"/>
    <property type="molecule type" value="Genomic_DNA"/>
</dbReference>
<reference evidence="1 2" key="1">
    <citation type="journal article" date="2013" name="Genome Announc.">
        <title>Draft Genome Sequence of the Lignocellulose Decomposer Thermobifida fusca Strain TM51.</title>
        <authorList>
            <person name="Toth A."/>
            <person name="Barna T."/>
            <person name="Nagy I."/>
            <person name="Horvath B."/>
            <person name="Nagy I."/>
            <person name="Tancsics A."/>
            <person name="Kriszt B."/>
            <person name="Baka E."/>
            <person name="Fekete C."/>
            <person name="Kukolya J."/>
        </authorList>
    </citation>
    <scope>NUCLEOTIDE SEQUENCE [LARGE SCALE GENOMIC DNA]</scope>
    <source>
        <strain evidence="1 2">TM51</strain>
    </source>
</reference>
<name>A0A9P2TD56_THEFU</name>
<protein>
    <submittedName>
        <fullName evidence="1">Uncharacterized protein</fullName>
    </submittedName>
</protein>
<dbReference type="AlphaFoldDB" id="A0A9P2TD56"/>
<accession>A0A9P2TD56</accession>
<keyword evidence="2" id="KW-1185">Reference proteome</keyword>
<dbReference type="Proteomes" id="UP000014184">
    <property type="component" value="Unassembled WGS sequence"/>
</dbReference>
<organism evidence="1 2">
    <name type="scientific">Thermobifida fusca TM51</name>
    <dbReference type="NCBI Taxonomy" id="1169414"/>
    <lineage>
        <taxon>Bacteria</taxon>
        <taxon>Bacillati</taxon>
        <taxon>Actinomycetota</taxon>
        <taxon>Actinomycetes</taxon>
        <taxon>Streptosporangiales</taxon>
        <taxon>Nocardiopsidaceae</taxon>
        <taxon>Thermobifida</taxon>
    </lineage>
</organism>
<dbReference type="InterPro" id="IPR049693">
    <property type="entry name" value="Daptide_RRE"/>
</dbReference>
<dbReference type="NCBIfam" id="NF041823">
    <property type="entry name" value="daptide_RRE"/>
    <property type="match status" value="1"/>
</dbReference>